<gene>
    <name evidence="2" type="ORF">SMACR_04869</name>
</gene>
<protein>
    <submittedName>
        <fullName evidence="2">Uncharacterized protein</fullName>
    </submittedName>
</protein>
<evidence type="ECO:0000313" key="3">
    <source>
        <dbReference type="Proteomes" id="UP000433876"/>
    </source>
</evidence>
<dbReference type="EMBL" id="NMPR01000024">
    <property type="protein sequence ID" value="KAA8634341.1"/>
    <property type="molecule type" value="Genomic_DNA"/>
</dbReference>
<organism evidence="2 3">
    <name type="scientific">Sordaria macrospora</name>
    <dbReference type="NCBI Taxonomy" id="5147"/>
    <lineage>
        <taxon>Eukaryota</taxon>
        <taxon>Fungi</taxon>
        <taxon>Dikarya</taxon>
        <taxon>Ascomycota</taxon>
        <taxon>Pezizomycotina</taxon>
        <taxon>Sordariomycetes</taxon>
        <taxon>Sordariomycetidae</taxon>
        <taxon>Sordariales</taxon>
        <taxon>Sordariaceae</taxon>
        <taxon>Sordaria</taxon>
    </lineage>
</organism>
<dbReference type="VEuPathDB" id="FungiDB:SMAC_04869"/>
<dbReference type="Proteomes" id="UP000433876">
    <property type="component" value="Unassembled WGS sequence"/>
</dbReference>
<proteinExistence type="predicted"/>
<feature type="coiled-coil region" evidence="1">
    <location>
        <begin position="617"/>
        <end position="651"/>
    </location>
</feature>
<reference evidence="2 3" key="1">
    <citation type="submission" date="2017-07" db="EMBL/GenBank/DDBJ databases">
        <title>Genome sequence of the Sordaria macrospora wild type strain R19027.</title>
        <authorList>
            <person name="Nowrousian M."/>
            <person name="Teichert I."/>
            <person name="Kueck U."/>
        </authorList>
    </citation>
    <scope>NUCLEOTIDE SEQUENCE [LARGE SCALE GENOMIC DNA]</scope>
    <source>
        <strain evidence="2 3">R19027</strain>
        <tissue evidence="2">Mycelium</tissue>
    </source>
</reference>
<evidence type="ECO:0000313" key="2">
    <source>
        <dbReference type="EMBL" id="KAA8634341.1"/>
    </source>
</evidence>
<keyword evidence="1" id="KW-0175">Coiled coil</keyword>
<comment type="caution">
    <text evidence="2">The sequence shown here is derived from an EMBL/GenBank/DDBJ whole genome shotgun (WGS) entry which is preliminary data.</text>
</comment>
<accession>A0A8S9A0G9</accession>
<name>A0A8S9A0G9_SORMA</name>
<evidence type="ECO:0000256" key="1">
    <source>
        <dbReference type="SAM" id="Coils"/>
    </source>
</evidence>
<sequence>MSRLDKAAKIGIRLIVDAYVPDLTFLEKLNQDLVLEKSGGVVIHQPIQLIRDLDDKGYWQKAFDPLGLDAKAIAQKISDDPTGESLKAVLKENWENIMAEYEKTPFDLRQHTVLQYKTSDSTDGHRGVFTGQVSVPHAAKLFENEAILRHMLNSFPQEALVVEPGWMKRIHKEAGDDMATFVKANESDIRAATKKYFAEGGSLAKCGALLGSVNMVMVLGVIFQEVNGRKVYSMVVATLREHALDGINLWEAMLDPHHPDVVIFSNKLLGKHKVPIMDWANNFLGQRLMATTWKTVPLSVEAEAVGVPLDEYIADLRAAKEVDPGVKDIFLNRWVFAGLDRTAFLPAGYRKWAGSNLDLSTVVIDATKDGPKIEKLLSFTADTPVSEFHALGLKLEKSLPEGFYINRSGPVDPFAFMTFSSFITVPENHHHAPTLESAAFAAARNPAQQLLDTSTVAKIRSAITEQINAPLLKSLLALEPAGTARTMRKLRQDLAWASLVDNYLLAEVTPDLEAQVRDVLRSDAQWADVPDLLLEKAVLSAARETICLPLLAPQGYVDKITALTVYETMKKTTTTTTPGTDETTLLKDKVKMLEQAAEAMDSVVKSRRQELLQLGEAARESEEYKEKEKEIVEKEQKVKELTERKVDVEQMVEEMKMGEGFIKDVGVEVKEMEEDPKRKILEHGK</sequence>
<dbReference type="AlphaFoldDB" id="A0A8S9A0G9"/>